<dbReference type="PANTHER" id="PTHR10013:SF0">
    <property type="entry name" value="GENERAL VESICULAR TRANSPORT FACTOR P115"/>
    <property type="match status" value="1"/>
</dbReference>
<evidence type="ECO:0000313" key="2">
    <source>
        <dbReference type="WBParaSite" id="MBELARI_LOCUS3619"/>
    </source>
</evidence>
<organism evidence="1 2">
    <name type="scientific">Mesorhabditis belari</name>
    <dbReference type="NCBI Taxonomy" id="2138241"/>
    <lineage>
        <taxon>Eukaryota</taxon>
        <taxon>Metazoa</taxon>
        <taxon>Ecdysozoa</taxon>
        <taxon>Nematoda</taxon>
        <taxon>Chromadorea</taxon>
        <taxon>Rhabditida</taxon>
        <taxon>Rhabditina</taxon>
        <taxon>Rhabditomorpha</taxon>
        <taxon>Rhabditoidea</taxon>
        <taxon>Rhabditidae</taxon>
        <taxon>Mesorhabditinae</taxon>
        <taxon>Mesorhabditis</taxon>
    </lineage>
</organism>
<dbReference type="GO" id="GO:0005795">
    <property type="term" value="C:Golgi stack"/>
    <property type="evidence" value="ECO:0007669"/>
    <property type="project" value="TreeGrafter"/>
</dbReference>
<dbReference type="Proteomes" id="UP000887575">
    <property type="component" value="Unassembled WGS sequence"/>
</dbReference>
<dbReference type="GO" id="GO:0006888">
    <property type="term" value="P:endoplasmic reticulum to Golgi vesicle-mediated transport"/>
    <property type="evidence" value="ECO:0007669"/>
    <property type="project" value="TreeGrafter"/>
</dbReference>
<dbReference type="GO" id="GO:0061025">
    <property type="term" value="P:membrane fusion"/>
    <property type="evidence" value="ECO:0007669"/>
    <property type="project" value="TreeGrafter"/>
</dbReference>
<dbReference type="GO" id="GO:0005783">
    <property type="term" value="C:endoplasmic reticulum"/>
    <property type="evidence" value="ECO:0007669"/>
    <property type="project" value="TreeGrafter"/>
</dbReference>
<dbReference type="GO" id="GO:0012507">
    <property type="term" value="C:ER to Golgi transport vesicle membrane"/>
    <property type="evidence" value="ECO:0007669"/>
    <property type="project" value="TreeGrafter"/>
</dbReference>
<dbReference type="InterPro" id="IPR024095">
    <property type="entry name" value="Vesicle_P115"/>
</dbReference>
<reference evidence="2" key="1">
    <citation type="submission" date="2024-02" db="UniProtKB">
        <authorList>
            <consortium name="WormBaseParasite"/>
        </authorList>
    </citation>
    <scope>IDENTIFICATION</scope>
</reference>
<name>A0AAF3F9M6_9BILA</name>
<evidence type="ECO:0000313" key="1">
    <source>
        <dbReference type="Proteomes" id="UP000887575"/>
    </source>
</evidence>
<proteinExistence type="predicted"/>
<dbReference type="Gene3D" id="1.25.10.10">
    <property type="entry name" value="Leucine-rich Repeat Variant"/>
    <property type="match status" value="1"/>
</dbReference>
<sequence>MKASSFMRILRLTSRINCSNLCKFEFKPTHLAHAPHVYGGGNGPDLADDNGAEVVERLVERVETWIVVVEMRLTKFGQKTSSCRFLFVLNGDDDVPEESELGERLAEVMLKRPQFISPVLAVLEQDEFAVRRISVQLLTSLLRHRGTEVQNAVIQQPMGVTQSRGCNSYFANFHEHISNCNKYLPMTTLSPYTSTLLTLSQLTKTSMKAPRGLNSEPQIDLPFAGHPSSCFTR</sequence>
<dbReference type="WBParaSite" id="MBELARI_LOCUS3619">
    <property type="protein sequence ID" value="MBELARI_LOCUS3619"/>
    <property type="gene ID" value="MBELARI_LOCUS3619"/>
</dbReference>
<dbReference type="GO" id="GO:0006886">
    <property type="term" value="P:intracellular protein transport"/>
    <property type="evidence" value="ECO:0007669"/>
    <property type="project" value="TreeGrafter"/>
</dbReference>
<dbReference type="AlphaFoldDB" id="A0AAF3F9M6"/>
<dbReference type="PANTHER" id="PTHR10013">
    <property type="entry name" value="GENERAL VESICULAR TRANSPORT FACTOR P115"/>
    <property type="match status" value="1"/>
</dbReference>
<accession>A0AAF3F9M6</accession>
<dbReference type="GO" id="GO:0048211">
    <property type="term" value="P:Golgi vesicle docking"/>
    <property type="evidence" value="ECO:0007669"/>
    <property type="project" value="TreeGrafter"/>
</dbReference>
<protein>
    <submittedName>
        <fullName evidence="2">Uncharacterized protein</fullName>
    </submittedName>
</protein>
<keyword evidence="1" id="KW-1185">Reference proteome</keyword>
<dbReference type="InterPro" id="IPR011989">
    <property type="entry name" value="ARM-like"/>
</dbReference>
<dbReference type="GO" id="GO:0045056">
    <property type="term" value="P:transcytosis"/>
    <property type="evidence" value="ECO:0007669"/>
    <property type="project" value="TreeGrafter"/>
</dbReference>